<protein>
    <submittedName>
        <fullName evidence="1">Uncharacterized protein</fullName>
    </submittedName>
</protein>
<dbReference type="EMBL" id="JAAMPC010000013">
    <property type="protein sequence ID" value="KAG2270502.1"/>
    <property type="molecule type" value="Genomic_DNA"/>
</dbReference>
<evidence type="ECO:0000313" key="2">
    <source>
        <dbReference type="Proteomes" id="UP000886595"/>
    </source>
</evidence>
<dbReference type="Proteomes" id="UP000886595">
    <property type="component" value="Unassembled WGS sequence"/>
</dbReference>
<reference evidence="1 2" key="1">
    <citation type="submission" date="2020-02" db="EMBL/GenBank/DDBJ databases">
        <authorList>
            <person name="Ma Q."/>
            <person name="Huang Y."/>
            <person name="Song X."/>
            <person name="Pei D."/>
        </authorList>
    </citation>
    <scope>NUCLEOTIDE SEQUENCE [LARGE SCALE GENOMIC DNA]</scope>
    <source>
        <strain evidence="1">Sxm20200214</strain>
        <tissue evidence="1">Leaf</tissue>
    </source>
</reference>
<dbReference type="AlphaFoldDB" id="A0A8X7QHZ6"/>
<accession>A0A8X7QHZ6</accession>
<name>A0A8X7QHZ6_BRACI</name>
<evidence type="ECO:0000313" key="1">
    <source>
        <dbReference type="EMBL" id="KAG2270502.1"/>
    </source>
</evidence>
<proteinExistence type="predicted"/>
<comment type="caution">
    <text evidence="1">The sequence shown here is derived from an EMBL/GenBank/DDBJ whole genome shotgun (WGS) entry which is preliminary data.</text>
</comment>
<keyword evidence="2" id="KW-1185">Reference proteome</keyword>
<organism evidence="1 2">
    <name type="scientific">Brassica carinata</name>
    <name type="common">Ethiopian mustard</name>
    <name type="synonym">Abyssinian cabbage</name>
    <dbReference type="NCBI Taxonomy" id="52824"/>
    <lineage>
        <taxon>Eukaryota</taxon>
        <taxon>Viridiplantae</taxon>
        <taxon>Streptophyta</taxon>
        <taxon>Embryophyta</taxon>
        <taxon>Tracheophyta</taxon>
        <taxon>Spermatophyta</taxon>
        <taxon>Magnoliopsida</taxon>
        <taxon>eudicotyledons</taxon>
        <taxon>Gunneridae</taxon>
        <taxon>Pentapetalae</taxon>
        <taxon>rosids</taxon>
        <taxon>malvids</taxon>
        <taxon>Brassicales</taxon>
        <taxon>Brassicaceae</taxon>
        <taxon>Brassiceae</taxon>
        <taxon>Brassica</taxon>
    </lineage>
</organism>
<gene>
    <name evidence="1" type="ORF">Bca52824_065057</name>
</gene>
<sequence>MLSSIGLGLDPQQRSWLSNWSSQLEQLYTEDKLLREFLPITDLGLNPACHWGQNLTSGLSSVR</sequence>